<sequence>MQVFNFSSLPLGVVFQAWTMCSIGIAAIMLRIFSRWRHIRRLDLFAVDDWIMMTVVPILYTGLAVISTSTTTRDGSSVFAPKNVGAYTQDDSNKWIEESTAIAVAEQQCMHNLMSALKLCMLLTFARTLKETAATKWAKGAAVYIIVGWLAVEVTFFTVCSTVEEFAIAHAIFNLSSDAFIVAIAISLTTSLSLPVTQKTRLVMLFGMGSFIVISALLAKFHDFTGAHSITRIPWYTREASFAVCVANALEIWCLFRRNMSFVHDTAQSHVQCSEAPQDEKVYTNKNNHHGHAHTFQIPSPDDLEYEEASHSDQEKQITNQGEANPWRRIIVDVQVDFKVEILNARCMGSSLEAEESRIVTCEGPDARHGKDWYGRFV</sequence>
<evidence type="ECO:0000256" key="2">
    <source>
        <dbReference type="ARBA" id="ARBA00022692"/>
    </source>
</evidence>
<feature type="transmembrane region" description="Helical" evidence="6">
    <location>
        <begin position="12"/>
        <end position="33"/>
    </location>
</feature>
<evidence type="ECO:0000313" key="8">
    <source>
        <dbReference type="EMBL" id="EMD94111.1"/>
    </source>
</evidence>
<reference evidence="9" key="2">
    <citation type="journal article" date="2013" name="PLoS Genet.">
        <title>Comparative genome structure, secondary metabolite, and effector coding capacity across Cochliobolus pathogens.</title>
        <authorList>
            <person name="Condon B.J."/>
            <person name="Leng Y."/>
            <person name="Wu D."/>
            <person name="Bushley K.E."/>
            <person name="Ohm R.A."/>
            <person name="Otillar R."/>
            <person name="Martin J."/>
            <person name="Schackwitz W."/>
            <person name="Grimwood J."/>
            <person name="MohdZainudin N."/>
            <person name="Xue C."/>
            <person name="Wang R."/>
            <person name="Manning V.A."/>
            <person name="Dhillon B."/>
            <person name="Tu Z.J."/>
            <person name="Steffenson B.J."/>
            <person name="Salamov A."/>
            <person name="Sun H."/>
            <person name="Lowry S."/>
            <person name="LaButti K."/>
            <person name="Han J."/>
            <person name="Copeland A."/>
            <person name="Lindquist E."/>
            <person name="Barry K."/>
            <person name="Schmutz J."/>
            <person name="Baker S.E."/>
            <person name="Ciuffetti L.M."/>
            <person name="Grigoriev I.V."/>
            <person name="Zhong S."/>
            <person name="Turgeon B.G."/>
        </authorList>
    </citation>
    <scope>NUCLEOTIDE SEQUENCE [LARGE SCALE GENOMIC DNA]</scope>
    <source>
        <strain evidence="9">C5 / ATCC 48332 / race O</strain>
    </source>
</reference>
<organism evidence="8 9">
    <name type="scientific">Cochliobolus heterostrophus (strain C5 / ATCC 48332 / race O)</name>
    <name type="common">Southern corn leaf blight fungus</name>
    <name type="synonym">Bipolaris maydis</name>
    <dbReference type="NCBI Taxonomy" id="701091"/>
    <lineage>
        <taxon>Eukaryota</taxon>
        <taxon>Fungi</taxon>
        <taxon>Dikarya</taxon>
        <taxon>Ascomycota</taxon>
        <taxon>Pezizomycotina</taxon>
        <taxon>Dothideomycetes</taxon>
        <taxon>Pleosporomycetidae</taxon>
        <taxon>Pleosporales</taxon>
        <taxon>Pleosporineae</taxon>
        <taxon>Pleosporaceae</taxon>
        <taxon>Bipolaris</taxon>
    </lineage>
</organism>
<dbReference type="OrthoDB" id="3903189at2759"/>
<dbReference type="OMA" id="TSYQFWY"/>
<dbReference type="STRING" id="701091.M2UKD3"/>
<protein>
    <recommendedName>
        <fullName evidence="7">Rhodopsin domain-containing protein</fullName>
    </recommendedName>
</protein>
<dbReference type="HOGENOM" id="CLU_019101_2_1_1"/>
<dbReference type="Proteomes" id="UP000016936">
    <property type="component" value="Unassembled WGS sequence"/>
</dbReference>
<feature type="transmembrane region" description="Helical" evidence="6">
    <location>
        <begin position="202"/>
        <end position="220"/>
    </location>
</feature>
<evidence type="ECO:0000256" key="1">
    <source>
        <dbReference type="ARBA" id="ARBA00004141"/>
    </source>
</evidence>
<keyword evidence="2 6" id="KW-0812">Transmembrane</keyword>
<evidence type="ECO:0000256" key="5">
    <source>
        <dbReference type="ARBA" id="ARBA00038359"/>
    </source>
</evidence>
<keyword evidence="9" id="KW-1185">Reference proteome</keyword>
<dbReference type="PANTHER" id="PTHR33048">
    <property type="entry name" value="PTH11-LIKE INTEGRAL MEMBRANE PROTEIN (AFU_ORTHOLOGUE AFUA_5G11245)"/>
    <property type="match status" value="1"/>
</dbReference>
<dbReference type="Pfam" id="PF20684">
    <property type="entry name" value="Fung_rhodopsin"/>
    <property type="match status" value="1"/>
</dbReference>
<feature type="domain" description="Rhodopsin" evidence="7">
    <location>
        <begin position="159"/>
        <end position="218"/>
    </location>
</feature>
<feature type="transmembrane region" description="Helical" evidence="6">
    <location>
        <begin position="171"/>
        <end position="190"/>
    </location>
</feature>
<keyword evidence="3 6" id="KW-1133">Transmembrane helix</keyword>
<evidence type="ECO:0000313" key="9">
    <source>
        <dbReference type="Proteomes" id="UP000016936"/>
    </source>
</evidence>
<comment type="similarity">
    <text evidence="5">Belongs to the SAT4 family.</text>
</comment>
<dbReference type="InterPro" id="IPR049326">
    <property type="entry name" value="Rhodopsin_dom_fungi"/>
</dbReference>
<dbReference type="EMBL" id="KB445572">
    <property type="protein sequence ID" value="EMD94111.1"/>
    <property type="molecule type" value="Genomic_DNA"/>
</dbReference>
<reference evidence="8 9" key="1">
    <citation type="journal article" date="2012" name="PLoS Pathog.">
        <title>Diverse lifestyles and strategies of plant pathogenesis encoded in the genomes of eighteen Dothideomycetes fungi.</title>
        <authorList>
            <person name="Ohm R.A."/>
            <person name="Feau N."/>
            <person name="Henrissat B."/>
            <person name="Schoch C.L."/>
            <person name="Horwitz B.A."/>
            <person name="Barry K.W."/>
            <person name="Condon B.J."/>
            <person name="Copeland A.C."/>
            <person name="Dhillon B."/>
            <person name="Glaser F."/>
            <person name="Hesse C.N."/>
            <person name="Kosti I."/>
            <person name="LaButti K."/>
            <person name="Lindquist E.A."/>
            <person name="Lucas S."/>
            <person name="Salamov A.A."/>
            <person name="Bradshaw R.E."/>
            <person name="Ciuffetti L."/>
            <person name="Hamelin R.C."/>
            <person name="Kema G.H.J."/>
            <person name="Lawrence C."/>
            <person name="Scott J.A."/>
            <person name="Spatafora J.W."/>
            <person name="Turgeon B.G."/>
            <person name="de Wit P.J.G.M."/>
            <person name="Zhong S."/>
            <person name="Goodwin S.B."/>
            <person name="Grigoriev I.V."/>
        </authorList>
    </citation>
    <scope>NUCLEOTIDE SEQUENCE [LARGE SCALE GENOMIC DNA]</scope>
    <source>
        <strain evidence="9">C5 / ATCC 48332 / race O</strain>
    </source>
</reference>
<evidence type="ECO:0000256" key="3">
    <source>
        <dbReference type="ARBA" id="ARBA00022989"/>
    </source>
</evidence>
<feature type="transmembrane region" description="Helical" evidence="6">
    <location>
        <begin position="141"/>
        <end position="159"/>
    </location>
</feature>
<accession>M2UKD3</accession>
<evidence type="ECO:0000256" key="6">
    <source>
        <dbReference type="SAM" id="Phobius"/>
    </source>
</evidence>
<proteinExistence type="inferred from homology"/>
<name>M2UKD3_COCH5</name>
<evidence type="ECO:0000259" key="7">
    <source>
        <dbReference type="Pfam" id="PF20684"/>
    </source>
</evidence>
<feature type="transmembrane region" description="Helical" evidence="6">
    <location>
        <begin position="240"/>
        <end position="256"/>
    </location>
</feature>
<dbReference type="InterPro" id="IPR052337">
    <property type="entry name" value="SAT4-like"/>
</dbReference>
<dbReference type="GO" id="GO:0016020">
    <property type="term" value="C:membrane"/>
    <property type="evidence" value="ECO:0007669"/>
    <property type="project" value="UniProtKB-SubCell"/>
</dbReference>
<feature type="transmembrane region" description="Helical" evidence="6">
    <location>
        <begin position="45"/>
        <end position="66"/>
    </location>
</feature>
<dbReference type="AlphaFoldDB" id="M2UKD3"/>
<dbReference type="PANTHER" id="PTHR33048:SF149">
    <property type="entry name" value="UBID FAMILY DECARBOXYLASE"/>
    <property type="match status" value="1"/>
</dbReference>
<comment type="subcellular location">
    <subcellularLocation>
        <location evidence="1">Membrane</location>
        <topology evidence="1">Multi-pass membrane protein</topology>
    </subcellularLocation>
</comment>
<gene>
    <name evidence="8" type="ORF">COCHEDRAFT_1169763</name>
</gene>
<dbReference type="eggNOG" id="ENOG502RYN6">
    <property type="taxonomic scope" value="Eukaryota"/>
</dbReference>
<keyword evidence="4 6" id="KW-0472">Membrane</keyword>
<evidence type="ECO:0000256" key="4">
    <source>
        <dbReference type="ARBA" id="ARBA00023136"/>
    </source>
</evidence>